<gene>
    <name evidence="2" type="ORF">CYY_004774</name>
</gene>
<dbReference type="PROSITE" id="PS00383">
    <property type="entry name" value="TYR_PHOSPHATASE_1"/>
    <property type="match status" value="1"/>
</dbReference>
<feature type="chain" id="PRO_5035267148" description="Tyrosine specific protein phosphatases domain-containing protein" evidence="1">
    <location>
        <begin position="21"/>
        <end position="245"/>
    </location>
</feature>
<sequence length="245" mass="28482">MNIITILLVTVLVATIGCNADYLEYRKVHLVDQTPPFESSGNVNLLFRGNEPKISVNGTDQFAYEELINCMVNNSLSLGVKFPPQFYLFDIKLIYNHTSELPDIDLEKTYFEANPSIGQFNTNITMGDLSDPHFIPSFERLKWAINLTEWQKDDLPARMELYRNILYTEMDLPVVLYIHCECGCDRTGEVFASYVMKYLGWSFKKAIEWDYQIAGRIILPQHQFAANWYCYWLEFVEKMDIDCSS</sequence>
<organism evidence="2 3">
    <name type="scientific">Polysphondylium violaceum</name>
    <dbReference type="NCBI Taxonomy" id="133409"/>
    <lineage>
        <taxon>Eukaryota</taxon>
        <taxon>Amoebozoa</taxon>
        <taxon>Evosea</taxon>
        <taxon>Eumycetozoa</taxon>
        <taxon>Dictyostelia</taxon>
        <taxon>Dictyosteliales</taxon>
        <taxon>Dictyosteliaceae</taxon>
        <taxon>Polysphondylium</taxon>
    </lineage>
</organism>
<keyword evidence="1" id="KW-0732">Signal</keyword>
<dbReference type="PANTHER" id="PTHR38745">
    <property type="entry name" value="PHOSPHATASE, PUTATIVE-RELATED"/>
    <property type="match status" value="1"/>
</dbReference>
<dbReference type="Gene3D" id="3.90.190.10">
    <property type="entry name" value="Protein tyrosine phosphatase superfamily"/>
    <property type="match status" value="1"/>
</dbReference>
<dbReference type="PANTHER" id="PTHR38745:SF2">
    <property type="entry name" value="TYROSINE SPECIFIC PROTEIN PHOSPHATASES DOMAIN-CONTAINING PROTEIN"/>
    <property type="match status" value="1"/>
</dbReference>
<dbReference type="OrthoDB" id="193277at2759"/>
<dbReference type="SUPFAM" id="SSF52799">
    <property type="entry name" value="(Phosphotyrosine protein) phosphatases II"/>
    <property type="match status" value="1"/>
</dbReference>
<dbReference type="AlphaFoldDB" id="A0A8J4UZ19"/>
<accession>A0A8J4UZ19</accession>
<evidence type="ECO:0000313" key="2">
    <source>
        <dbReference type="EMBL" id="KAF2073920.1"/>
    </source>
</evidence>
<feature type="signal peptide" evidence="1">
    <location>
        <begin position="1"/>
        <end position="20"/>
    </location>
</feature>
<evidence type="ECO:0008006" key="4">
    <source>
        <dbReference type="Google" id="ProtNLM"/>
    </source>
</evidence>
<name>A0A8J4UZ19_9MYCE</name>
<dbReference type="Proteomes" id="UP000695562">
    <property type="component" value="Unassembled WGS sequence"/>
</dbReference>
<keyword evidence="3" id="KW-1185">Reference proteome</keyword>
<dbReference type="EMBL" id="AJWJ01000175">
    <property type="protein sequence ID" value="KAF2073920.1"/>
    <property type="molecule type" value="Genomic_DNA"/>
</dbReference>
<protein>
    <recommendedName>
        <fullName evidence="4">Tyrosine specific protein phosphatases domain-containing protein</fullName>
    </recommendedName>
</protein>
<proteinExistence type="predicted"/>
<dbReference type="InterPro" id="IPR029021">
    <property type="entry name" value="Prot-tyrosine_phosphatase-like"/>
</dbReference>
<reference evidence="2" key="1">
    <citation type="submission" date="2020-01" db="EMBL/GenBank/DDBJ databases">
        <title>Development of genomics and gene disruption for Polysphondylium violaceum indicates a role for the polyketide synthase stlB in stalk morphogenesis.</title>
        <authorList>
            <person name="Narita B."/>
            <person name="Kawabe Y."/>
            <person name="Kin K."/>
            <person name="Saito T."/>
            <person name="Gibbs R."/>
            <person name="Kuspa A."/>
            <person name="Muzny D."/>
            <person name="Queller D."/>
            <person name="Richards S."/>
            <person name="Strassman J."/>
            <person name="Sucgang R."/>
            <person name="Worley K."/>
            <person name="Schaap P."/>
        </authorList>
    </citation>
    <scope>NUCLEOTIDE SEQUENCE</scope>
    <source>
        <strain evidence="2">QSvi11</strain>
    </source>
</reference>
<evidence type="ECO:0000256" key="1">
    <source>
        <dbReference type="SAM" id="SignalP"/>
    </source>
</evidence>
<dbReference type="InterPro" id="IPR016130">
    <property type="entry name" value="Tyr_Pase_AS"/>
</dbReference>
<comment type="caution">
    <text evidence="2">The sequence shown here is derived from an EMBL/GenBank/DDBJ whole genome shotgun (WGS) entry which is preliminary data.</text>
</comment>
<evidence type="ECO:0000313" key="3">
    <source>
        <dbReference type="Proteomes" id="UP000695562"/>
    </source>
</evidence>